<evidence type="ECO:0000313" key="2">
    <source>
        <dbReference type="EMBL" id="CAD8418741.1"/>
    </source>
</evidence>
<feature type="compositionally biased region" description="Basic and acidic residues" evidence="1">
    <location>
        <begin position="1"/>
        <end position="14"/>
    </location>
</feature>
<feature type="region of interest" description="Disordered" evidence="1">
    <location>
        <begin position="156"/>
        <end position="179"/>
    </location>
</feature>
<accession>A0A7S0CCL2</accession>
<dbReference type="AlphaFoldDB" id="A0A7S0CCL2"/>
<reference evidence="2" key="1">
    <citation type="submission" date="2021-01" db="EMBL/GenBank/DDBJ databases">
        <authorList>
            <person name="Corre E."/>
            <person name="Pelletier E."/>
            <person name="Niang G."/>
            <person name="Scheremetjew M."/>
            <person name="Finn R."/>
            <person name="Kale V."/>
            <person name="Holt S."/>
            <person name="Cochrane G."/>
            <person name="Meng A."/>
            <person name="Brown T."/>
            <person name="Cohen L."/>
        </authorList>
    </citation>
    <scope>NUCLEOTIDE SEQUENCE</scope>
    <source>
        <strain evidence="2">CCAP1064/1</strain>
    </source>
</reference>
<feature type="region of interest" description="Disordered" evidence="1">
    <location>
        <begin position="57"/>
        <end position="76"/>
    </location>
</feature>
<proteinExistence type="predicted"/>
<feature type="region of interest" description="Disordered" evidence="1">
    <location>
        <begin position="1"/>
        <end position="38"/>
    </location>
</feature>
<sequence length="179" mass="19723">MSEEGKNDFNEYVHMDNPGRPANNHFNAPVGLDDPNLSQEDRDMRLAIALQQQENASAMNAADAKNRNAAKSDLFRTGRSGVNTRLASVRDRDQGLLRVPHSYNNESAYKSGSNYCPPGTEKFDDADLALAHELQSVEQSSVGAALHAEKVLKKEQEIDNSNALRNARSGKGAFHKTRK</sequence>
<feature type="compositionally biased region" description="Low complexity" evidence="1">
    <location>
        <begin position="58"/>
        <end position="69"/>
    </location>
</feature>
<protein>
    <submittedName>
        <fullName evidence="2">Uncharacterized protein</fullName>
    </submittedName>
</protein>
<gene>
    <name evidence="2" type="ORF">PINE0816_LOCUS14876</name>
</gene>
<evidence type="ECO:0000256" key="1">
    <source>
        <dbReference type="SAM" id="MobiDB-lite"/>
    </source>
</evidence>
<dbReference type="EMBL" id="HBEL01031832">
    <property type="protein sequence ID" value="CAD8418741.1"/>
    <property type="molecule type" value="Transcribed_RNA"/>
</dbReference>
<name>A0A7S0CCL2_9STRA</name>
<organism evidence="2">
    <name type="scientific">Proboscia inermis</name>
    <dbReference type="NCBI Taxonomy" id="420281"/>
    <lineage>
        <taxon>Eukaryota</taxon>
        <taxon>Sar</taxon>
        <taxon>Stramenopiles</taxon>
        <taxon>Ochrophyta</taxon>
        <taxon>Bacillariophyta</taxon>
        <taxon>Coscinodiscophyceae</taxon>
        <taxon>Rhizosoleniophycidae</taxon>
        <taxon>Rhizosoleniales</taxon>
        <taxon>Rhizosoleniaceae</taxon>
        <taxon>Proboscia</taxon>
    </lineage>
</organism>